<dbReference type="PANTHER" id="PTHR24421">
    <property type="entry name" value="NITRATE/NITRITE SENSOR PROTEIN NARX-RELATED"/>
    <property type="match status" value="1"/>
</dbReference>
<accession>A0ABT8DDH5</accession>
<evidence type="ECO:0000313" key="12">
    <source>
        <dbReference type="EMBL" id="MDN3723286.1"/>
    </source>
</evidence>
<evidence type="ECO:0000313" key="13">
    <source>
        <dbReference type="Proteomes" id="UP001244787"/>
    </source>
</evidence>
<dbReference type="SMART" id="SM00387">
    <property type="entry name" value="HATPase_c"/>
    <property type="match status" value="1"/>
</dbReference>
<dbReference type="InterPro" id="IPR011712">
    <property type="entry name" value="Sig_transdc_His_kin_sub3_dim/P"/>
</dbReference>
<dbReference type="Pfam" id="PF02518">
    <property type="entry name" value="HATPase_c"/>
    <property type="match status" value="1"/>
</dbReference>
<reference evidence="12 13" key="1">
    <citation type="submission" date="2023-06" db="EMBL/GenBank/DDBJ databases">
        <authorList>
            <person name="Ye Y.-Q."/>
            <person name="Du Z.-J."/>
        </authorList>
    </citation>
    <scope>NUCLEOTIDE SEQUENCE [LARGE SCALE GENOMIC DNA]</scope>
    <source>
        <strain evidence="12 13">SDUM287046</strain>
    </source>
</reference>
<organism evidence="12 13">
    <name type="scientific">Aequorivita aurantiaca</name>
    <dbReference type="NCBI Taxonomy" id="3053356"/>
    <lineage>
        <taxon>Bacteria</taxon>
        <taxon>Pseudomonadati</taxon>
        <taxon>Bacteroidota</taxon>
        <taxon>Flavobacteriia</taxon>
        <taxon>Flavobacteriales</taxon>
        <taxon>Flavobacteriaceae</taxon>
        <taxon>Aequorivita</taxon>
    </lineage>
</organism>
<evidence type="ECO:0000256" key="6">
    <source>
        <dbReference type="ARBA" id="ARBA00022777"/>
    </source>
</evidence>
<comment type="catalytic activity">
    <reaction evidence="1">
        <text>ATP + protein L-histidine = ADP + protein N-phospho-L-histidine.</text>
        <dbReference type="EC" id="2.7.13.3"/>
    </reaction>
</comment>
<dbReference type="Gene3D" id="3.30.565.10">
    <property type="entry name" value="Histidine kinase-like ATPase, C-terminal domain"/>
    <property type="match status" value="1"/>
</dbReference>
<keyword evidence="4" id="KW-0808">Transferase</keyword>
<dbReference type="CDD" id="cd16917">
    <property type="entry name" value="HATPase_UhpB-NarQ-NarX-like"/>
    <property type="match status" value="1"/>
</dbReference>
<dbReference type="Proteomes" id="UP001244787">
    <property type="component" value="Unassembled WGS sequence"/>
</dbReference>
<dbReference type="InterPro" id="IPR003594">
    <property type="entry name" value="HATPase_dom"/>
</dbReference>
<dbReference type="PROSITE" id="PS50109">
    <property type="entry name" value="HIS_KIN"/>
    <property type="match status" value="1"/>
</dbReference>
<sequence length="639" mass="72800">MVSAKNETESLQALDSLLSLTFKTDTAAFIKYSMQYIALAQEMDSIEAAAKKAMNLQFPLTTYANDPLNAITIINSVLARKYKIKDSLLLGGLYIKRGKANTKVDFKKAIEDYNMALENFSKNDSLNIADTYLFRGQAYSNLGRFVLAGDDFTKAFKIYEDKEEYDYMVYAQQGIISMFSMNGFYEKAKAERKALIKKMKALGLNRFLANEYYNQALDYKKMGKRELEYKSLLIADKNFEKNNTNQSLFIGIHSRLIEYYCEHNQLIEAKKHLELIESLEYDLAGNPSATLNYLGGKAKYLQTTGKLDEALALAEEKLAAAKTLGLEDEIMSSYSFLAELYFDMGEFKKSVENNQASNAIKDSIYNRSTANALAYYQTLYETEKKEKELVEKSTNISLLEKDNESFKKAMLFGGIAILLGFGLILLFRNQRHLRSNKILQEKFSQELLISQESERRRISKDLHDGIGQQLLVIKNKLMASGDEDSKQLVDHTIEEVRAISRDLHPFQLQELGITKAIEYTINMIDENTTLFISAEIDNIDNIFSKEDEVNIYRIIQESLSNILKHANAEAGKVSVKKFTNNILISIRDNGVGFDFSEKYQDVKSLGLKTLLERTKFLKGQMKVISKKDTGTVIEFQFPL</sequence>
<evidence type="ECO:0000256" key="5">
    <source>
        <dbReference type="ARBA" id="ARBA00022741"/>
    </source>
</evidence>
<dbReference type="InterPro" id="IPR019734">
    <property type="entry name" value="TPR_rpt"/>
</dbReference>
<evidence type="ECO:0000256" key="4">
    <source>
        <dbReference type="ARBA" id="ARBA00022679"/>
    </source>
</evidence>
<dbReference type="SMART" id="SM00028">
    <property type="entry name" value="TPR"/>
    <property type="match status" value="4"/>
</dbReference>
<feature type="transmembrane region" description="Helical" evidence="10">
    <location>
        <begin position="409"/>
        <end position="427"/>
    </location>
</feature>
<dbReference type="EC" id="2.7.13.3" evidence="2"/>
<evidence type="ECO:0000256" key="1">
    <source>
        <dbReference type="ARBA" id="ARBA00000085"/>
    </source>
</evidence>
<evidence type="ECO:0000256" key="9">
    <source>
        <dbReference type="PROSITE-ProRule" id="PRU00339"/>
    </source>
</evidence>
<dbReference type="InterPro" id="IPR005467">
    <property type="entry name" value="His_kinase_dom"/>
</dbReference>
<keyword evidence="3" id="KW-0597">Phosphoprotein</keyword>
<feature type="domain" description="Histidine kinase" evidence="11">
    <location>
        <begin position="457"/>
        <end position="639"/>
    </location>
</feature>
<dbReference type="Gene3D" id="1.25.40.10">
    <property type="entry name" value="Tetratricopeptide repeat domain"/>
    <property type="match status" value="2"/>
</dbReference>
<dbReference type="InterPro" id="IPR011990">
    <property type="entry name" value="TPR-like_helical_dom_sf"/>
</dbReference>
<comment type="caution">
    <text evidence="12">The sequence shown here is derived from an EMBL/GenBank/DDBJ whole genome shotgun (WGS) entry which is preliminary data.</text>
</comment>
<dbReference type="GO" id="GO:0016301">
    <property type="term" value="F:kinase activity"/>
    <property type="evidence" value="ECO:0007669"/>
    <property type="project" value="UniProtKB-KW"/>
</dbReference>
<evidence type="ECO:0000256" key="2">
    <source>
        <dbReference type="ARBA" id="ARBA00012438"/>
    </source>
</evidence>
<keyword evidence="10" id="KW-1133">Transmembrane helix</keyword>
<protein>
    <recommendedName>
        <fullName evidence="2">histidine kinase</fullName>
        <ecNumber evidence="2">2.7.13.3</ecNumber>
    </recommendedName>
</protein>
<keyword evidence="13" id="KW-1185">Reference proteome</keyword>
<dbReference type="EMBL" id="JAUGQQ010000001">
    <property type="protein sequence ID" value="MDN3723286.1"/>
    <property type="molecule type" value="Genomic_DNA"/>
</dbReference>
<keyword evidence="8" id="KW-0902">Two-component regulatory system</keyword>
<keyword evidence="7" id="KW-0067">ATP-binding</keyword>
<evidence type="ECO:0000256" key="3">
    <source>
        <dbReference type="ARBA" id="ARBA00022553"/>
    </source>
</evidence>
<dbReference type="Gene3D" id="1.20.5.1930">
    <property type="match status" value="1"/>
</dbReference>
<proteinExistence type="predicted"/>
<keyword evidence="5" id="KW-0547">Nucleotide-binding</keyword>
<dbReference type="PROSITE" id="PS50005">
    <property type="entry name" value="TPR"/>
    <property type="match status" value="1"/>
</dbReference>
<keyword evidence="9" id="KW-0802">TPR repeat</keyword>
<evidence type="ECO:0000256" key="10">
    <source>
        <dbReference type="SAM" id="Phobius"/>
    </source>
</evidence>
<evidence type="ECO:0000259" key="11">
    <source>
        <dbReference type="PROSITE" id="PS50109"/>
    </source>
</evidence>
<evidence type="ECO:0000256" key="7">
    <source>
        <dbReference type="ARBA" id="ARBA00022840"/>
    </source>
</evidence>
<dbReference type="Pfam" id="PF07730">
    <property type="entry name" value="HisKA_3"/>
    <property type="match status" value="1"/>
</dbReference>
<dbReference type="InterPro" id="IPR050482">
    <property type="entry name" value="Sensor_HK_TwoCompSys"/>
</dbReference>
<dbReference type="InterPro" id="IPR036890">
    <property type="entry name" value="HATPase_C_sf"/>
</dbReference>
<dbReference type="SUPFAM" id="SSF48452">
    <property type="entry name" value="TPR-like"/>
    <property type="match status" value="1"/>
</dbReference>
<keyword evidence="10" id="KW-0812">Transmembrane</keyword>
<name>A0ABT8DDH5_9FLAO</name>
<dbReference type="SUPFAM" id="SSF55874">
    <property type="entry name" value="ATPase domain of HSP90 chaperone/DNA topoisomerase II/histidine kinase"/>
    <property type="match status" value="1"/>
</dbReference>
<keyword evidence="6 12" id="KW-0418">Kinase</keyword>
<evidence type="ECO:0000256" key="8">
    <source>
        <dbReference type="ARBA" id="ARBA00023012"/>
    </source>
</evidence>
<dbReference type="PANTHER" id="PTHR24421:SF10">
    <property type="entry name" value="NITRATE_NITRITE SENSOR PROTEIN NARQ"/>
    <property type="match status" value="1"/>
</dbReference>
<gene>
    <name evidence="12" type="ORF">QRD02_02740</name>
</gene>
<dbReference type="RefSeq" id="WP_290253361.1">
    <property type="nucleotide sequence ID" value="NZ_JAUGQQ010000001.1"/>
</dbReference>
<keyword evidence="10" id="KW-0472">Membrane</keyword>
<feature type="repeat" description="TPR" evidence="9">
    <location>
        <begin position="129"/>
        <end position="162"/>
    </location>
</feature>